<dbReference type="EMBL" id="JACGXA010000003">
    <property type="protein sequence ID" value="MBA8805625.1"/>
    <property type="molecule type" value="Genomic_DNA"/>
</dbReference>
<proteinExistence type="predicted"/>
<keyword evidence="2" id="KW-1185">Reference proteome</keyword>
<dbReference type="Proteomes" id="UP000580910">
    <property type="component" value="Unassembled WGS sequence"/>
</dbReference>
<gene>
    <name evidence="1" type="ORF">FB382_003970</name>
</gene>
<sequence length="96" mass="10685">MGDHWRTVDWRAEVRDADLLGEIERSVRARLSALAHLPWLDDERATLLDHLVPHGASALERIDTVSRVAQELDRSTDDQRSAFFAGLLGRAAPATA</sequence>
<accession>A0A7W3J3Q5</accession>
<organism evidence="1 2">
    <name type="scientific">Nocardioides ginsengisegetis</name>
    <dbReference type="NCBI Taxonomy" id="661491"/>
    <lineage>
        <taxon>Bacteria</taxon>
        <taxon>Bacillati</taxon>
        <taxon>Actinomycetota</taxon>
        <taxon>Actinomycetes</taxon>
        <taxon>Propionibacteriales</taxon>
        <taxon>Nocardioidaceae</taxon>
        <taxon>Nocardioides</taxon>
    </lineage>
</organism>
<name>A0A7W3J3Q5_9ACTN</name>
<evidence type="ECO:0000313" key="2">
    <source>
        <dbReference type="Proteomes" id="UP000580910"/>
    </source>
</evidence>
<dbReference type="AlphaFoldDB" id="A0A7W3J3Q5"/>
<evidence type="ECO:0000313" key="1">
    <source>
        <dbReference type="EMBL" id="MBA8805625.1"/>
    </source>
</evidence>
<protein>
    <submittedName>
        <fullName evidence="1">Uncharacterized protein</fullName>
    </submittedName>
</protein>
<reference evidence="1 2" key="1">
    <citation type="submission" date="2020-07" db="EMBL/GenBank/DDBJ databases">
        <title>Sequencing the genomes of 1000 actinobacteria strains.</title>
        <authorList>
            <person name="Klenk H.-P."/>
        </authorList>
    </citation>
    <scope>NUCLEOTIDE SEQUENCE [LARGE SCALE GENOMIC DNA]</scope>
    <source>
        <strain evidence="1 2">DSM 21349</strain>
    </source>
</reference>
<comment type="caution">
    <text evidence="1">The sequence shown here is derived from an EMBL/GenBank/DDBJ whole genome shotgun (WGS) entry which is preliminary data.</text>
</comment>
<dbReference type="RefSeq" id="WP_182541672.1">
    <property type="nucleotide sequence ID" value="NZ_JACGXA010000003.1"/>
</dbReference>